<feature type="compositionally biased region" description="Basic and acidic residues" evidence="1">
    <location>
        <begin position="39"/>
        <end position="53"/>
    </location>
</feature>
<feature type="region of interest" description="Disordered" evidence="1">
    <location>
        <begin position="1"/>
        <end position="53"/>
    </location>
</feature>
<dbReference type="STRING" id="383372.Rcas_0874"/>
<dbReference type="EMBL" id="CP000804">
    <property type="protein sequence ID" value="ABU56990.1"/>
    <property type="molecule type" value="Genomic_DNA"/>
</dbReference>
<name>A7NHP3_ROSCS</name>
<reference evidence="2 3" key="1">
    <citation type="submission" date="2007-08" db="EMBL/GenBank/DDBJ databases">
        <title>Complete sequence of Roseiflexus castenholzii DSM 13941.</title>
        <authorList>
            <consortium name="US DOE Joint Genome Institute"/>
            <person name="Copeland A."/>
            <person name="Lucas S."/>
            <person name="Lapidus A."/>
            <person name="Barry K."/>
            <person name="Glavina del Rio T."/>
            <person name="Dalin E."/>
            <person name="Tice H."/>
            <person name="Pitluck S."/>
            <person name="Thompson L.S."/>
            <person name="Brettin T."/>
            <person name="Bruce D."/>
            <person name="Detter J.C."/>
            <person name="Han C."/>
            <person name="Tapia R."/>
            <person name="Schmutz J."/>
            <person name="Larimer F."/>
            <person name="Land M."/>
            <person name="Hauser L."/>
            <person name="Kyrpides N."/>
            <person name="Mikhailova N."/>
            <person name="Bryant D.A."/>
            <person name="Hanada S."/>
            <person name="Tsukatani Y."/>
            <person name="Richardson P."/>
        </authorList>
    </citation>
    <scope>NUCLEOTIDE SEQUENCE [LARGE SCALE GENOMIC DNA]</scope>
    <source>
        <strain evidence="3">DSM 13941 / HLO8</strain>
    </source>
</reference>
<evidence type="ECO:0000313" key="3">
    <source>
        <dbReference type="Proteomes" id="UP000000263"/>
    </source>
</evidence>
<proteinExistence type="predicted"/>
<dbReference type="HOGENOM" id="CLU_1814368_0_0_0"/>
<organism evidence="2 3">
    <name type="scientific">Roseiflexus castenholzii (strain DSM 13941 / HLO8)</name>
    <dbReference type="NCBI Taxonomy" id="383372"/>
    <lineage>
        <taxon>Bacteria</taxon>
        <taxon>Bacillati</taxon>
        <taxon>Chloroflexota</taxon>
        <taxon>Chloroflexia</taxon>
        <taxon>Chloroflexales</taxon>
        <taxon>Roseiflexineae</taxon>
        <taxon>Roseiflexaceae</taxon>
        <taxon>Roseiflexus</taxon>
    </lineage>
</organism>
<protein>
    <submittedName>
        <fullName evidence="2">Uncharacterized protein</fullName>
    </submittedName>
</protein>
<dbReference type="Proteomes" id="UP000000263">
    <property type="component" value="Chromosome"/>
</dbReference>
<accession>A7NHP3</accession>
<gene>
    <name evidence="2" type="ordered locus">Rcas_0874</name>
</gene>
<evidence type="ECO:0000256" key="1">
    <source>
        <dbReference type="SAM" id="MobiDB-lite"/>
    </source>
</evidence>
<sequence length="142" mass="15967">MPAGRAGIMVGRMMGQRRSRDSNADAVSSPFGRPAYRLFRTERRGGTPSDRKRLASITSMALQTFENICVSRGKGERPSFERLRGMMSQQGCRGHRVERRGAMTCERTIRSLDRARGTQRTVQTHVLDTIPVYAILAQITPR</sequence>
<dbReference type="AlphaFoldDB" id="A7NHP3"/>
<dbReference type="KEGG" id="rca:Rcas_0874"/>
<keyword evidence="3" id="KW-1185">Reference proteome</keyword>
<evidence type="ECO:0000313" key="2">
    <source>
        <dbReference type="EMBL" id="ABU56990.1"/>
    </source>
</evidence>